<comment type="cofactor">
    <cofactor evidence="7">
        <name>Zn(2+)</name>
        <dbReference type="ChEBI" id="CHEBI:29105"/>
    </cofactor>
    <text evidence="7">Binds 1 zinc ion per subunit.</text>
</comment>
<comment type="caution">
    <text evidence="6">Lacks conserved residue(s) required for the propagation of feature annotation.</text>
</comment>
<evidence type="ECO:0000256" key="1">
    <source>
        <dbReference type="ARBA" id="ARBA00008139"/>
    </source>
</evidence>
<evidence type="ECO:0000313" key="8">
    <source>
        <dbReference type="EMBL" id="KAJ9582336.1"/>
    </source>
</evidence>
<comment type="similarity">
    <text evidence="1 6 7">Belongs to the peptidase M2 family.</text>
</comment>
<reference evidence="8" key="2">
    <citation type="submission" date="2023-05" db="EMBL/GenBank/DDBJ databases">
        <authorList>
            <person name="Fouks B."/>
        </authorList>
    </citation>
    <scope>NUCLEOTIDE SEQUENCE</scope>
    <source>
        <strain evidence="8">Stay&amp;Tobe</strain>
        <tissue evidence="8">Testes</tissue>
    </source>
</reference>
<dbReference type="PRINTS" id="PR00791">
    <property type="entry name" value="PEPDIPTASEA"/>
</dbReference>
<keyword evidence="7" id="KW-0862">Zinc</keyword>
<feature type="disulfide bond" evidence="5">
    <location>
        <begin position="84"/>
        <end position="89"/>
    </location>
</feature>
<keyword evidence="7" id="KW-0479">Metal-binding</keyword>
<dbReference type="InterPro" id="IPR001548">
    <property type="entry name" value="Peptidase_M2"/>
</dbReference>
<dbReference type="PANTHER" id="PTHR10514:SF27">
    <property type="entry name" value="ANGIOTENSIN-CONVERTING ENZYME"/>
    <property type="match status" value="1"/>
</dbReference>
<keyword evidence="2" id="KW-0732">Signal</keyword>
<evidence type="ECO:0000256" key="6">
    <source>
        <dbReference type="PROSITE-ProRule" id="PRU01355"/>
    </source>
</evidence>
<evidence type="ECO:0000256" key="5">
    <source>
        <dbReference type="PIRSR" id="PIRSR601548-4"/>
    </source>
</evidence>
<gene>
    <name evidence="8" type="ORF">L9F63_003324</name>
</gene>
<reference evidence="8" key="1">
    <citation type="journal article" date="2023" name="IScience">
        <title>Live-bearing cockroach genome reveals convergent evolutionary mechanisms linked to viviparity in insects and beyond.</title>
        <authorList>
            <person name="Fouks B."/>
            <person name="Harrison M.C."/>
            <person name="Mikhailova A.A."/>
            <person name="Marchal E."/>
            <person name="English S."/>
            <person name="Carruthers M."/>
            <person name="Jennings E.C."/>
            <person name="Chiamaka E.L."/>
            <person name="Frigard R.A."/>
            <person name="Pippel M."/>
            <person name="Attardo G.M."/>
            <person name="Benoit J.B."/>
            <person name="Bornberg-Bauer E."/>
            <person name="Tobe S.S."/>
        </authorList>
    </citation>
    <scope>NUCLEOTIDE SEQUENCE</scope>
    <source>
        <strain evidence="8">Stay&amp;Tobe</strain>
    </source>
</reference>
<keyword evidence="7" id="KW-0378">Hydrolase</keyword>
<dbReference type="GO" id="GO:0006508">
    <property type="term" value="P:proteolysis"/>
    <property type="evidence" value="ECO:0007669"/>
    <property type="project" value="UniProtKB-KW"/>
</dbReference>
<proteinExistence type="inferred from homology"/>
<dbReference type="AlphaFoldDB" id="A0AAD7ZL05"/>
<keyword evidence="9" id="KW-1185">Reference proteome</keyword>
<evidence type="ECO:0000313" key="9">
    <source>
        <dbReference type="Proteomes" id="UP001233999"/>
    </source>
</evidence>
<organism evidence="8 9">
    <name type="scientific">Diploptera punctata</name>
    <name type="common">Pacific beetle cockroach</name>
    <dbReference type="NCBI Taxonomy" id="6984"/>
    <lineage>
        <taxon>Eukaryota</taxon>
        <taxon>Metazoa</taxon>
        <taxon>Ecdysozoa</taxon>
        <taxon>Arthropoda</taxon>
        <taxon>Hexapoda</taxon>
        <taxon>Insecta</taxon>
        <taxon>Pterygota</taxon>
        <taxon>Neoptera</taxon>
        <taxon>Polyneoptera</taxon>
        <taxon>Dictyoptera</taxon>
        <taxon>Blattodea</taxon>
        <taxon>Blaberoidea</taxon>
        <taxon>Blaberidae</taxon>
        <taxon>Diplopterinae</taxon>
        <taxon>Diploptera</taxon>
    </lineage>
</organism>
<feature type="non-terminal residue" evidence="8">
    <location>
        <position position="206"/>
    </location>
</feature>
<keyword evidence="7" id="KW-0482">Metalloprotease</keyword>
<evidence type="ECO:0000256" key="4">
    <source>
        <dbReference type="ARBA" id="ARBA00023180"/>
    </source>
</evidence>
<dbReference type="PANTHER" id="PTHR10514">
    <property type="entry name" value="ANGIOTENSIN-CONVERTING ENZYME"/>
    <property type="match status" value="1"/>
</dbReference>
<keyword evidence="3 5" id="KW-1015">Disulfide bond</keyword>
<dbReference type="SUPFAM" id="SSF55486">
    <property type="entry name" value="Metalloproteases ('zincins'), catalytic domain"/>
    <property type="match status" value="1"/>
</dbReference>
<dbReference type="Proteomes" id="UP001233999">
    <property type="component" value="Unassembled WGS sequence"/>
</dbReference>
<evidence type="ECO:0000256" key="7">
    <source>
        <dbReference type="RuleBase" id="RU361144"/>
    </source>
</evidence>
<dbReference type="GO" id="GO:0008241">
    <property type="term" value="F:peptidyl-dipeptidase activity"/>
    <property type="evidence" value="ECO:0007669"/>
    <property type="project" value="InterPro"/>
</dbReference>
<keyword evidence="7" id="KW-0121">Carboxypeptidase</keyword>
<dbReference type="EMBL" id="JASPKZ010007810">
    <property type="protein sequence ID" value="KAJ9582336.1"/>
    <property type="molecule type" value="Genomic_DNA"/>
</dbReference>
<dbReference type="GO" id="GO:0008237">
    <property type="term" value="F:metallopeptidase activity"/>
    <property type="evidence" value="ECO:0007669"/>
    <property type="project" value="UniProtKB-KW"/>
</dbReference>
<dbReference type="GO" id="GO:0016020">
    <property type="term" value="C:membrane"/>
    <property type="evidence" value="ECO:0007669"/>
    <property type="project" value="InterPro"/>
</dbReference>
<comment type="caution">
    <text evidence="8">The sequence shown here is derived from an EMBL/GenBank/DDBJ whole genome shotgun (WGS) entry which is preliminary data.</text>
</comment>
<dbReference type="EC" id="3.4.-.-" evidence="7"/>
<accession>A0AAD7ZL05</accession>
<protein>
    <recommendedName>
        <fullName evidence="7">Angiotensin-converting enzyme</fullName>
        <ecNumber evidence="7">3.4.-.-</ecNumber>
    </recommendedName>
</protein>
<dbReference type="Pfam" id="PF01401">
    <property type="entry name" value="Peptidase_M2"/>
    <property type="match status" value="1"/>
</dbReference>
<evidence type="ECO:0000256" key="2">
    <source>
        <dbReference type="ARBA" id="ARBA00022729"/>
    </source>
</evidence>
<keyword evidence="4 7" id="KW-0325">Glycoprotein</keyword>
<name>A0AAD7ZL05_DIPPU</name>
<sequence>MNALCADLTWKLNVGSDPKVAELASHVGELRATWHNGWCERSYQLPRRVRHLLCRGPKYTPHQTSSLSTLLGRMQQIYSNAQVCESDVCYHGEPDLDRLMQTSRDPALLLWSWQEWRRAVGPPIRMLYPAVVNLMNQGARNNGYSDIGECWREELETPDLEQVVEELYRQVEPLYKLLHAVVRYRLGQLYGTELVPPTEPIPAHLL</sequence>
<keyword evidence="7" id="KW-0645">Protease</keyword>
<dbReference type="PROSITE" id="PS52011">
    <property type="entry name" value="PEPTIDASE_M2"/>
    <property type="match status" value="1"/>
</dbReference>
<dbReference type="GO" id="GO:0046872">
    <property type="term" value="F:metal ion binding"/>
    <property type="evidence" value="ECO:0007669"/>
    <property type="project" value="UniProtKB-KW"/>
</dbReference>
<evidence type="ECO:0000256" key="3">
    <source>
        <dbReference type="ARBA" id="ARBA00023157"/>
    </source>
</evidence>
<dbReference type="GO" id="GO:0004180">
    <property type="term" value="F:carboxypeptidase activity"/>
    <property type="evidence" value="ECO:0007669"/>
    <property type="project" value="UniProtKB-KW"/>
</dbReference>